<sequence length="185" mass="20549">MIEDGGPAGLLSVLCGNSADVDVLGRPDGRFRATIHEDTSGKKDQLRSELADLASTRLISRMVTRTVPPMVLNILREEVGYHCPADKDGDICGSPYLTWHHFDPPWRVEKHHRPEGMIALCREHADKADNRSYTDDQLRTLKKEGKGRGKSVSGRFDWMRQEMIAVVGGNAFLDAPEDIIVQKGG</sequence>
<evidence type="ECO:0008006" key="3">
    <source>
        <dbReference type="Google" id="ProtNLM"/>
    </source>
</evidence>
<gene>
    <name evidence="1" type="ORF">E1809_01775</name>
</gene>
<organism evidence="1 2">
    <name type="scientific">Arthrobacter terricola</name>
    <dbReference type="NCBI Taxonomy" id="2547396"/>
    <lineage>
        <taxon>Bacteria</taxon>
        <taxon>Bacillati</taxon>
        <taxon>Actinomycetota</taxon>
        <taxon>Actinomycetes</taxon>
        <taxon>Micrococcales</taxon>
        <taxon>Micrococcaceae</taxon>
        <taxon>Arthrobacter</taxon>
    </lineage>
</organism>
<evidence type="ECO:0000313" key="1">
    <source>
        <dbReference type="EMBL" id="TDG01275.1"/>
    </source>
</evidence>
<dbReference type="AlphaFoldDB" id="A0A4V2ZUJ8"/>
<evidence type="ECO:0000313" key="2">
    <source>
        <dbReference type="Proteomes" id="UP000295511"/>
    </source>
</evidence>
<reference evidence="1 2" key="1">
    <citation type="submission" date="2019-03" db="EMBL/GenBank/DDBJ databases">
        <title>Whole genome sequence of Arthrobacter sp JH1-1.</title>
        <authorList>
            <person name="Trinh H.N."/>
        </authorList>
    </citation>
    <scope>NUCLEOTIDE SEQUENCE [LARGE SCALE GENOMIC DNA]</scope>
    <source>
        <strain evidence="1 2">JH1-1</strain>
    </source>
</reference>
<proteinExistence type="predicted"/>
<dbReference type="EMBL" id="SMRU01000002">
    <property type="protein sequence ID" value="TDG01275.1"/>
    <property type="molecule type" value="Genomic_DNA"/>
</dbReference>
<comment type="caution">
    <text evidence="1">The sequence shown here is derived from an EMBL/GenBank/DDBJ whole genome shotgun (WGS) entry which is preliminary data.</text>
</comment>
<name>A0A4V2ZUJ8_9MICC</name>
<accession>A0A4V2ZUJ8</accession>
<protein>
    <recommendedName>
        <fullName evidence="3">HNH endonuclease</fullName>
    </recommendedName>
</protein>
<keyword evidence="2" id="KW-1185">Reference proteome</keyword>
<dbReference type="Proteomes" id="UP000295511">
    <property type="component" value="Unassembled WGS sequence"/>
</dbReference>